<keyword evidence="2" id="KW-0472">Membrane</keyword>
<evidence type="ECO:0000313" key="3">
    <source>
        <dbReference type="EMBL" id="ALA68407.1"/>
    </source>
</evidence>
<evidence type="ECO:0000256" key="2">
    <source>
        <dbReference type="SAM" id="Phobius"/>
    </source>
</evidence>
<dbReference type="InterPro" id="IPR046671">
    <property type="entry name" value="DUF6541"/>
</dbReference>
<sequence>MRPMLALATAGPIMLGITGFSAWLAQAIGLSHSWFLVLAMWALFAALSYLVRSFIKSSTPSDSFSSGYLTALITAAVTLVATTRVMFSLAQVPGGPGSIREAWDMLWHTNFLRFIQETGNASPVSAGLLLHQETHSESFYPSGWHAMAALLPGDIFLNANVFSFLAPSLILPAGMALLARTVAGPKWATIAGPAAALLSLLTPEIWIALWKTSSMPYLLAVACVPAATALALRGYIVPSGLAIVGALTVHPAAAITVALFVALWFITQPSVAGLIRTALIGVIAGAMCIPILLSALGQGESVAGFTGQIKIPRDESLWRSLIGMSSYTEDIQFPLVMLVLFAAGIVVALLRRHPWTPWPALAFGLLFMVSDSAQVRWSEPFGTWLKAIGMFYYDMPYRVQAAMGILRVLLAALAIAGVVALVSALVSRLRSRADRDEKTTSLPSEDSASLDDDPTVKTSLTNSRATDNEPSRTQLIAVGVAAAVALVPISWVTGPSERSVVRASFATTYVSDADKQALEWLDKQPHAHEGHILNDRKDGSAWMYAMYGLPSLYRHFSFGDKTATASPKLATNVDLLGVGTPESPTELNEYDVAARKLGVNYIFVSPPVVQNDGTEALAMRSWAWHSPGLTPVYRDGATVIFAVNAMFSPEELRQIVKSSPRPTSRPSDLFAPARQPIIAPPTETVDPLAGAQISVDSSENAVRAINDYLGPTTQLSNKILPGIAKIQKRVQEILTQRGATLVPRSEASASVVFGTTTGTPEESANESRPNRGFAVSAIVDASGVGTASDDLETDAGRPATWQLAAGLRDSMVYRGFAPDSKFNSKGRPTTFYTGLAPQTVRSDAPVIPTASLAFGSVLNENLAKDLKDPAMQEKWALAIVDGIASMLRQNPQLAADSALAGGGTDSSLSDSSAYSAYSASSVY</sequence>
<feature type="transmembrane region" description="Helical" evidence="2">
    <location>
        <begin position="278"/>
        <end position="296"/>
    </location>
</feature>
<feature type="transmembrane region" description="Helical" evidence="2">
    <location>
        <begin position="67"/>
        <end position="87"/>
    </location>
</feature>
<feature type="transmembrane region" description="Helical" evidence="2">
    <location>
        <begin position="242"/>
        <end position="266"/>
    </location>
</feature>
<feature type="transmembrane region" description="Helical" evidence="2">
    <location>
        <begin position="397"/>
        <end position="426"/>
    </location>
</feature>
<feature type="compositionally biased region" description="Polar residues" evidence="1">
    <location>
        <begin position="456"/>
        <end position="465"/>
    </location>
</feature>
<feature type="transmembrane region" description="Helical" evidence="2">
    <location>
        <begin position="217"/>
        <end position="236"/>
    </location>
</feature>
<feature type="transmembrane region" description="Helical" evidence="2">
    <location>
        <begin position="189"/>
        <end position="210"/>
    </location>
</feature>
<keyword evidence="2" id="KW-0812">Transmembrane</keyword>
<dbReference type="KEGG" id="clw:CLAC_02470"/>
<evidence type="ECO:0000313" key="4">
    <source>
        <dbReference type="Proteomes" id="UP000058446"/>
    </source>
</evidence>
<organism evidence="3 4">
    <name type="scientific">Corynebacterium lactis RW2-5</name>
    <dbReference type="NCBI Taxonomy" id="1408189"/>
    <lineage>
        <taxon>Bacteria</taxon>
        <taxon>Bacillati</taxon>
        <taxon>Actinomycetota</taxon>
        <taxon>Actinomycetes</taxon>
        <taxon>Mycobacteriales</taxon>
        <taxon>Corynebacteriaceae</taxon>
        <taxon>Corynebacterium</taxon>
    </lineage>
</organism>
<evidence type="ECO:0000256" key="1">
    <source>
        <dbReference type="SAM" id="MobiDB-lite"/>
    </source>
</evidence>
<feature type="region of interest" description="Disordered" evidence="1">
    <location>
        <begin position="436"/>
        <end position="468"/>
    </location>
</feature>
<evidence type="ECO:0008006" key="5">
    <source>
        <dbReference type="Google" id="ProtNLM"/>
    </source>
</evidence>
<feature type="transmembrane region" description="Helical" evidence="2">
    <location>
        <begin position="164"/>
        <end position="183"/>
    </location>
</feature>
<dbReference type="EMBL" id="CP006841">
    <property type="protein sequence ID" value="ALA68407.1"/>
    <property type="molecule type" value="Genomic_DNA"/>
</dbReference>
<feature type="transmembrane region" description="Helical" evidence="2">
    <location>
        <begin position="37"/>
        <end position="55"/>
    </location>
</feature>
<name>A0A0K2H302_9CORY</name>
<reference evidence="3 4" key="1">
    <citation type="submission" date="2013-10" db="EMBL/GenBank/DDBJ databases">
        <title>Complete genome sequence of Corynebacterium lactis DSM 45799(T), isolated from raw cow milk.</title>
        <authorList>
            <person name="Ruckert C."/>
            <person name="Albersmeier A."/>
            <person name="Lipski A."/>
            <person name="Kalinowski J."/>
        </authorList>
    </citation>
    <scope>NUCLEOTIDE SEQUENCE [LARGE SCALE GENOMIC DNA]</scope>
    <source>
        <strain evidence="3 4">RW2-5</strain>
    </source>
</reference>
<protein>
    <recommendedName>
        <fullName evidence="5">Arabinofuranosyl transferase</fullName>
    </recommendedName>
</protein>
<keyword evidence="4" id="KW-1185">Reference proteome</keyword>
<accession>A0A0K2H302</accession>
<proteinExistence type="predicted"/>
<dbReference type="Pfam" id="PF20176">
    <property type="entry name" value="DUF6541"/>
    <property type="match status" value="1"/>
</dbReference>
<dbReference type="AlphaFoldDB" id="A0A0K2H302"/>
<dbReference type="PATRIC" id="fig|1408189.4.peg.490"/>
<feature type="transmembrane region" description="Helical" evidence="2">
    <location>
        <begin position="331"/>
        <end position="350"/>
    </location>
</feature>
<dbReference type="STRING" id="1408189.CLAC_02470"/>
<keyword evidence="2" id="KW-1133">Transmembrane helix</keyword>
<gene>
    <name evidence="3" type="ORF">CLAC_02470</name>
</gene>
<dbReference type="Proteomes" id="UP000058446">
    <property type="component" value="Chromosome"/>
</dbReference>